<comment type="caution">
    <text evidence="4">The sequence shown here is derived from an EMBL/GenBank/DDBJ whole genome shotgun (WGS) entry which is preliminary data.</text>
</comment>
<feature type="transmembrane region" description="Helical" evidence="3">
    <location>
        <begin position="33"/>
        <end position="55"/>
    </location>
</feature>
<keyword evidence="5" id="KW-1185">Reference proteome</keyword>
<keyword evidence="3" id="KW-0812">Transmembrane</keyword>
<name>A0A5S5C3P6_9FLAO</name>
<comment type="similarity">
    <text evidence="2">Belongs to the CDP-alcohol phosphatidyltransferase class-I family.</text>
</comment>
<dbReference type="InterPro" id="IPR048254">
    <property type="entry name" value="CDP_ALCOHOL_P_TRANSF_CS"/>
</dbReference>
<dbReference type="OrthoDB" id="9777147at2"/>
<reference evidence="4 5" key="1">
    <citation type="submission" date="2019-07" db="EMBL/GenBank/DDBJ databases">
        <title>Genomic Encyclopedia of Archaeal and Bacterial Type Strains, Phase II (KMG-II): from individual species to whole genera.</title>
        <authorList>
            <person name="Goeker M."/>
        </authorList>
    </citation>
    <scope>NUCLEOTIDE SEQUENCE [LARGE SCALE GENOMIC DNA]</scope>
    <source>
        <strain evidence="4 5">DSM 17527</strain>
    </source>
</reference>
<evidence type="ECO:0000313" key="4">
    <source>
        <dbReference type="EMBL" id="TYP72940.1"/>
    </source>
</evidence>
<organism evidence="4 5">
    <name type="scientific">Aquimarina intermedia</name>
    <dbReference type="NCBI Taxonomy" id="350814"/>
    <lineage>
        <taxon>Bacteria</taxon>
        <taxon>Pseudomonadati</taxon>
        <taxon>Bacteroidota</taxon>
        <taxon>Flavobacteriia</taxon>
        <taxon>Flavobacteriales</taxon>
        <taxon>Flavobacteriaceae</taxon>
        <taxon>Aquimarina</taxon>
    </lineage>
</organism>
<dbReference type="InterPro" id="IPR000462">
    <property type="entry name" value="CDP-OH_P_trans"/>
</dbReference>
<feature type="transmembrane region" description="Helical" evidence="3">
    <location>
        <begin position="67"/>
        <end position="86"/>
    </location>
</feature>
<keyword evidence="3" id="KW-0472">Membrane</keyword>
<dbReference type="AlphaFoldDB" id="A0A5S5C3P6"/>
<dbReference type="Gene3D" id="1.20.120.1760">
    <property type="match status" value="1"/>
</dbReference>
<dbReference type="GO" id="GO:0016780">
    <property type="term" value="F:phosphotransferase activity, for other substituted phosphate groups"/>
    <property type="evidence" value="ECO:0007669"/>
    <property type="project" value="InterPro"/>
</dbReference>
<evidence type="ECO:0000256" key="3">
    <source>
        <dbReference type="SAM" id="Phobius"/>
    </source>
</evidence>
<dbReference type="RefSeq" id="WP_148782966.1">
    <property type="nucleotide sequence ID" value="NZ_VNHU01000006.1"/>
</dbReference>
<feature type="transmembrane region" description="Helical" evidence="3">
    <location>
        <begin position="112"/>
        <end position="131"/>
    </location>
</feature>
<dbReference type="GO" id="GO:0008654">
    <property type="term" value="P:phospholipid biosynthetic process"/>
    <property type="evidence" value="ECO:0007669"/>
    <property type="project" value="InterPro"/>
</dbReference>
<gene>
    <name evidence="4" type="ORF">BD809_106193</name>
</gene>
<feature type="transmembrane region" description="Helical" evidence="3">
    <location>
        <begin position="173"/>
        <end position="193"/>
    </location>
</feature>
<keyword evidence="3" id="KW-1133">Transmembrane helix</keyword>
<dbReference type="GO" id="GO:0016020">
    <property type="term" value="C:membrane"/>
    <property type="evidence" value="ECO:0007669"/>
    <property type="project" value="InterPro"/>
</dbReference>
<keyword evidence="1 2" id="KW-0808">Transferase</keyword>
<protein>
    <submittedName>
        <fullName evidence="4">CDP-diacylglycerol--serine O-phosphatidyltransferase</fullName>
    </submittedName>
</protein>
<dbReference type="PROSITE" id="PS00379">
    <property type="entry name" value="CDP_ALCOHOL_P_TRANSF"/>
    <property type="match status" value="1"/>
</dbReference>
<feature type="transmembrane region" description="Helical" evidence="3">
    <location>
        <begin position="143"/>
        <end position="161"/>
    </location>
</feature>
<evidence type="ECO:0000256" key="1">
    <source>
        <dbReference type="ARBA" id="ARBA00022679"/>
    </source>
</evidence>
<evidence type="ECO:0000313" key="5">
    <source>
        <dbReference type="Proteomes" id="UP000324376"/>
    </source>
</evidence>
<sequence length="257" mass="28650">MWIKKQVPNIITLANLFCGCIATLFAVQGNLEIAALFVMLGIFFDFFDGLAARVLDAQSELGLQLDSLADMVTSGVVPGIIMFQLLTQVVGKPFYVTPPAWASDQIWTSLDYSYISLLGLLVTLASAYRLAKFNIDTRQTTSFIGLPTPANTLLILSLPLILKFQAETWIVKIILNEYFLIGLTLISCYLLNAEIKLFALKFKTWGFGENKIRYVFLVGTVLLIIFFKFIAIPLIILLFIILSLLFGNQTEDEGAEI</sequence>
<accession>A0A5S5C3P6</accession>
<dbReference type="Proteomes" id="UP000324376">
    <property type="component" value="Unassembled WGS sequence"/>
</dbReference>
<proteinExistence type="inferred from homology"/>
<feature type="transmembrane region" description="Helical" evidence="3">
    <location>
        <begin position="7"/>
        <end position="27"/>
    </location>
</feature>
<dbReference type="InterPro" id="IPR043130">
    <property type="entry name" value="CDP-OH_PTrfase_TM_dom"/>
</dbReference>
<feature type="transmembrane region" description="Helical" evidence="3">
    <location>
        <begin position="214"/>
        <end position="246"/>
    </location>
</feature>
<evidence type="ECO:0000256" key="2">
    <source>
        <dbReference type="RuleBase" id="RU003750"/>
    </source>
</evidence>
<dbReference type="Pfam" id="PF01066">
    <property type="entry name" value="CDP-OH_P_transf"/>
    <property type="match status" value="1"/>
</dbReference>
<dbReference type="EMBL" id="VNHU01000006">
    <property type="protein sequence ID" value="TYP72940.1"/>
    <property type="molecule type" value="Genomic_DNA"/>
</dbReference>
<dbReference type="PROSITE" id="PS51257">
    <property type="entry name" value="PROKAR_LIPOPROTEIN"/>
    <property type="match status" value="1"/>
</dbReference>